<keyword evidence="1" id="KW-0812">Transmembrane</keyword>
<sequence length="44" mass="5058">MIKKYNYKSFNSIFVGTLGVALGIRQMAMTMVIAYFAYNIEVLF</sequence>
<dbReference type="AlphaFoldDB" id="A0A6N3HL46"/>
<dbReference type="RefSeq" id="WP_269146076.1">
    <property type="nucleotide sequence ID" value="NZ_CABIVR010000001.1"/>
</dbReference>
<name>A0A6N3HL46_CLOBU</name>
<gene>
    <name evidence="2" type="ORF">CBLFYP62_03969</name>
</gene>
<evidence type="ECO:0000313" key="2">
    <source>
        <dbReference type="EMBL" id="VYU77191.1"/>
    </source>
</evidence>
<protein>
    <submittedName>
        <fullName evidence="2">Uncharacterized protein</fullName>
    </submittedName>
</protein>
<accession>A0A6N3HL46</accession>
<keyword evidence="1" id="KW-0472">Membrane</keyword>
<organism evidence="2">
    <name type="scientific">Clostridium butyricum</name>
    <dbReference type="NCBI Taxonomy" id="1492"/>
    <lineage>
        <taxon>Bacteria</taxon>
        <taxon>Bacillati</taxon>
        <taxon>Bacillota</taxon>
        <taxon>Clostridia</taxon>
        <taxon>Eubacteriales</taxon>
        <taxon>Clostridiaceae</taxon>
        <taxon>Clostridium</taxon>
    </lineage>
</organism>
<evidence type="ECO:0000256" key="1">
    <source>
        <dbReference type="SAM" id="Phobius"/>
    </source>
</evidence>
<proteinExistence type="predicted"/>
<feature type="transmembrane region" description="Helical" evidence="1">
    <location>
        <begin position="12"/>
        <end position="38"/>
    </location>
</feature>
<dbReference type="EMBL" id="CACRTU010000049">
    <property type="protein sequence ID" value="VYU77191.1"/>
    <property type="molecule type" value="Genomic_DNA"/>
</dbReference>
<reference evidence="2" key="1">
    <citation type="submission" date="2019-11" db="EMBL/GenBank/DDBJ databases">
        <authorList>
            <person name="Feng L."/>
        </authorList>
    </citation>
    <scope>NUCLEOTIDE SEQUENCE</scope>
    <source>
        <strain evidence="2">CButyricumLFYP62</strain>
    </source>
</reference>
<keyword evidence="1" id="KW-1133">Transmembrane helix</keyword>